<dbReference type="GO" id="GO:0008061">
    <property type="term" value="F:chitin binding"/>
    <property type="evidence" value="ECO:0007669"/>
    <property type="project" value="UniProtKB-KW"/>
</dbReference>
<feature type="compositionally biased region" description="Polar residues" evidence="6">
    <location>
        <begin position="549"/>
        <end position="562"/>
    </location>
</feature>
<evidence type="ECO:0000256" key="2">
    <source>
        <dbReference type="ARBA" id="ARBA00022729"/>
    </source>
</evidence>
<dbReference type="InterPro" id="IPR051940">
    <property type="entry name" value="Chitin_bind-dev_reg"/>
</dbReference>
<dbReference type="InterPro" id="IPR036508">
    <property type="entry name" value="Chitin-bd_dom_sf"/>
</dbReference>
<evidence type="ECO:0000313" key="9">
    <source>
        <dbReference type="EMBL" id="CAD7089858.1"/>
    </source>
</evidence>
<dbReference type="Proteomes" id="UP000594454">
    <property type="component" value="Chromosome 5"/>
</dbReference>
<keyword evidence="2 7" id="KW-0732">Signal</keyword>
<name>A0A7R8YXW6_HERIL</name>
<feature type="region of interest" description="Disordered" evidence="6">
    <location>
        <begin position="452"/>
        <end position="472"/>
    </location>
</feature>
<dbReference type="InParanoid" id="A0A7R8YXW6"/>
<dbReference type="SUPFAM" id="SSF57625">
    <property type="entry name" value="Invertebrate chitin-binding proteins"/>
    <property type="match status" value="4"/>
</dbReference>
<feature type="domain" description="Chitin-binding type-2" evidence="8">
    <location>
        <begin position="1266"/>
        <end position="1323"/>
    </location>
</feature>
<accession>A0A7R8YXW6</accession>
<evidence type="ECO:0000256" key="7">
    <source>
        <dbReference type="SAM" id="SignalP"/>
    </source>
</evidence>
<feature type="region of interest" description="Disordered" evidence="6">
    <location>
        <begin position="547"/>
        <end position="671"/>
    </location>
</feature>
<feature type="chain" id="PRO_5031040793" description="Chitin-binding type-2 domain-containing protein" evidence="7">
    <location>
        <begin position="24"/>
        <end position="1782"/>
    </location>
</feature>
<dbReference type="InterPro" id="IPR002557">
    <property type="entry name" value="Chitin-bd_dom"/>
</dbReference>
<evidence type="ECO:0000256" key="6">
    <source>
        <dbReference type="SAM" id="MobiDB-lite"/>
    </source>
</evidence>
<keyword evidence="4" id="KW-1015">Disulfide bond</keyword>
<protein>
    <recommendedName>
        <fullName evidence="8">Chitin-binding type-2 domain-containing protein</fullName>
    </recommendedName>
</protein>
<dbReference type="SMART" id="SM00494">
    <property type="entry name" value="ChtBD2"/>
    <property type="match status" value="4"/>
</dbReference>
<dbReference type="Gene3D" id="2.170.140.10">
    <property type="entry name" value="Chitin binding domain"/>
    <property type="match status" value="3"/>
</dbReference>
<evidence type="ECO:0000256" key="5">
    <source>
        <dbReference type="ARBA" id="ARBA00023180"/>
    </source>
</evidence>
<evidence type="ECO:0000259" key="8">
    <source>
        <dbReference type="PROSITE" id="PS50940"/>
    </source>
</evidence>
<feature type="signal peptide" evidence="7">
    <location>
        <begin position="1"/>
        <end position="23"/>
    </location>
</feature>
<keyword evidence="5" id="KW-0325">Glycoprotein</keyword>
<keyword evidence="10" id="KW-1185">Reference proteome</keyword>
<dbReference type="Pfam" id="PF01607">
    <property type="entry name" value="CBM_14"/>
    <property type="match status" value="2"/>
</dbReference>
<evidence type="ECO:0000256" key="1">
    <source>
        <dbReference type="ARBA" id="ARBA00022669"/>
    </source>
</evidence>
<keyword evidence="1" id="KW-0147">Chitin-binding</keyword>
<feature type="compositionally biased region" description="Polar residues" evidence="6">
    <location>
        <begin position="661"/>
        <end position="670"/>
    </location>
</feature>
<feature type="compositionally biased region" description="Polar residues" evidence="6">
    <location>
        <begin position="1167"/>
        <end position="1176"/>
    </location>
</feature>
<proteinExistence type="predicted"/>
<gene>
    <name evidence="9" type="ORF">HERILL_LOCUS12384</name>
</gene>
<feature type="domain" description="Chitin-binding type-2" evidence="8">
    <location>
        <begin position="1481"/>
        <end position="1539"/>
    </location>
</feature>
<feature type="region of interest" description="Disordered" evidence="6">
    <location>
        <begin position="76"/>
        <end position="107"/>
    </location>
</feature>
<feature type="compositionally biased region" description="Polar residues" evidence="6">
    <location>
        <begin position="612"/>
        <end position="639"/>
    </location>
</feature>
<dbReference type="PANTHER" id="PTHR23301:SF0">
    <property type="entry name" value="CHITIN-BINDING TYPE-2 DOMAIN-CONTAINING PROTEIN-RELATED"/>
    <property type="match status" value="1"/>
</dbReference>
<feature type="region of interest" description="Disordered" evidence="6">
    <location>
        <begin position="1160"/>
        <end position="1183"/>
    </location>
</feature>
<feature type="domain" description="Chitin-binding type-2" evidence="8">
    <location>
        <begin position="1724"/>
        <end position="1782"/>
    </location>
</feature>
<dbReference type="GO" id="GO:0005576">
    <property type="term" value="C:extracellular region"/>
    <property type="evidence" value="ECO:0007669"/>
    <property type="project" value="InterPro"/>
</dbReference>
<dbReference type="OrthoDB" id="6020543at2759"/>
<sequence>MEALKFLRRAAIILVLVWMRVNAERDIQCNGLSFECEGAYHYITCVNLPDGQRLYIPNRCKPGTICNDSNHPIEPCDSDTAPPTTLSTAPTSTADVPTTLGQATTSPYIRPTVEPSAVFSERIGELKVLNDTGYLSHSNPGYDDTSFVNVSFGVNITNNYNPPANASANVTASVNLESPSVIKTSSVITLSKPGSANSSNSSIIADKKSSVVETNTTIQKSPSSPQSSQFIINTLTQALFQFDHVRSQNVISFTSSQALNSNSSTISINVATGISDGGDGANDITLTTNTTVSFGQHDRQPTTYDRQSLLTQDDSTKSISNRNISNPVSTPKASDSTNFWRVNFTNPSGGGFSKNISQIFYSLNKTDFETLNVTTEKGDDIKNFTFTSEPPKDLITLDLLMEGSGSGQPDLPDTSFYNIASDSDLLAEESGSGEPDVFQVLPENLKNVNKEHTTPSIDGQFDEASESQKGNNAMDSSTIISMVKEDRLIPAVVSENGIFHDVPTTLHAAWQSSPMLLESLPTFNSENIAHEMELSNNTINGITIKDNKTISSGNTSDSTVLTDTLPRQDIADETNIQISSDKNPVDLEADSPIEDRYLPSSQPTKDPLESLSLAQNNQTTTGTSEVPNNTTNTAAQSSSKIDDNLDKTSNFSIGGLPTEPSPLSASTSFPSEPIETQVETTILPMMEPLSNEGQGYTSEVKNVTPNNDNDRTIDDTQLEMISSGQAQNKPIFSEIFESLSLNNRGADQDKEKADEAKHSLAKNNSFNDQLMTEVTEEEPYYDMTIHTQHVKVTSTSAGEGSNNIDLETAATVQTVSEYTNEATTVDYTTETVVQGHETTFSSFNMEEEIKTDIPPIVPATTLDSMAVDSETYNQEIALFNESADNLTLNPAGNFTHFREEELGNLTGVTISPLATETTEEQPIALTRTGQEMDDGMTVIPAEESTLSPNWPDLEQINTHPVVSETTFDLPSSGGPVASEIPEDILASQTDLPHEPFFRHDHLENGTHAEILGAGSNDSDLRKRELNKTTGNRQAKRLALFDETGLIVANSTDENSVGKLIVDNLETTPSTDTIKVPSEELEGPLITNTQEPQQISSTGSSLQPPAEFVASTVTSEKEAANLTELEQNLGANSTSNLDQLVPQIPSSNSSFIGVGGLELGQTSSSSSNKSDNWNEISTENPPTTVTVPELTTIISEDLSDSYTTEPYATLFPTEVPSVISVVTQSNLTEPVAPTVDGPLISGPLNVSDEQVALASSGDGVSNKTKEPFICTEHGVFPDIYDCKQYFLCVAQPGGYVKITGVCPSRYAFNFDIQRCVRDVSTCYEDKCTREGNSTDPADDTSYFWCNEIASGIFHKYHLQCDPPMKFIQELNMCGDPNSVTLGGFVMQNETGQIINGTKFEDFKMETTLSPADSDQFPTTILIEPEFREMPATTNKYETAFIESFPVDDQNAVLSDPVGKTIQADDNPAPLSRTVRSLSEANLFRCPDQGIYAHPLNCSQYYMCSRNAFNEITEILRNCPERYAYRPDIKGCSRDLSGCLSLHVHCKGAGNFAHPEDESSYYRCVPNATGGLRIYSIKCEGLKKFDSTRGACVTIENPASSSSLPLTVNKIEPSTSESRRISKRSTVVPLSEQQTEPKDRVLGYWEPVVSERYRKEAEGRLRGILDVMRDEASRKHEVKLDEKRYFDKMEDDGEVDTDEEVNESSRTLVVALRQEESPEERATPSEFRCREEGRFPDPTDCKMYYICSARRTGDLKLHHLECRGSDRFDARKRICVEGEDASCA</sequence>
<feature type="compositionally biased region" description="Low complexity" evidence="6">
    <location>
        <begin position="78"/>
        <end position="95"/>
    </location>
</feature>
<dbReference type="PROSITE" id="PS50940">
    <property type="entry name" value="CHIT_BIND_II"/>
    <property type="match status" value="3"/>
</dbReference>
<dbReference type="EMBL" id="LR899013">
    <property type="protein sequence ID" value="CAD7089858.1"/>
    <property type="molecule type" value="Genomic_DNA"/>
</dbReference>
<evidence type="ECO:0000313" key="10">
    <source>
        <dbReference type="Proteomes" id="UP000594454"/>
    </source>
</evidence>
<dbReference type="PANTHER" id="PTHR23301">
    <property type="entry name" value="CHITIN BINDING PERITROPHIN-A"/>
    <property type="match status" value="1"/>
</dbReference>
<keyword evidence="3" id="KW-0677">Repeat</keyword>
<evidence type="ECO:0000256" key="4">
    <source>
        <dbReference type="ARBA" id="ARBA00023157"/>
    </source>
</evidence>
<organism evidence="9 10">
    <name type="scientific">Hermetia illucens</name>
    <name type="common">Black soldier fly</name>
    <dbReference type="NCBI Taxonomy" id="343691"/>
    <lineage>
        <taxon>Eukaryota</taxon>
        <taxon>Metazoa</taxon>
        <taxon>Ecdysozoa</taxon>
        <taxon>Arthropoda</taxon>
        <taxon>Hexapoda</taxon>
        <taxon>Insecta</taxon>
        <taxon>Pterygota</taxon>
        <taxon>Neoptera</taxon>
        <taxon>Endopterygota</taxon>
        <taxon>Diptera</taxon>
        <taxon>Brachycera</taxon>
        <taxon>Stratiomyomorpha</taxon>
        <taxon>Stratiomyidae</taxon>
        <taxon>Hermetiinae</taxon>
        <taxon>Hermetia</taxon>
    </lineage>
</organism>
<reference evidence="9 10" key="1">
    <citation type="submission" date="2020-11" db="EMBL/GenBank/DDBJ databases">
        <authorList>
            <person name="Wallbank WR R."/>
            <person name="Pardo Diaz C."/>
            <person name="Kozak K."/>
            <person name="Martin S."/>
            <person name="Jiggins C."/>
            <person name="Moest M."/>
            <person name="Warren A I."/>
            <person name="Generalovic N T."/>
            <person name="Byers J.R.P. K."/>
            <person name="Montejo-Kovacevich G."/>
            <person name="Yen C E."/>
        </authorList>
    </citation>
    <scope>NUCLEOTIDE SEQUENCE [LARGE SCALE GENOMIC DNA]</scope>
</reference>
<evidence type="ECO:0000256" key="3">
    <source>
        <dbReference type="ARBA" id="ARBA00022737"/>
    </source>
</evidence>
<feature type="region of interest" description="Disordered" evidence="6">
    <location>
        <begin position="312"/>
        <end position="336"/>
    </location>
</feature>